<proteinExistence type="predicted"/>
<reference evidence="1" key="2">
    <citation type="submission" date="2016-06" db="EMBL/GenBank/DDBJ databases">
        <title>The genome of a short-lived fish provides insights into sex chromosome evolution and the genetic control of aging.</title>
        <authorList>
            <person name="Reichwald K."/>
            <person name="Felder M."/>
            <person name="Petzold A."/>
            <person name="Koch P."/>
            <person name="Groth M."/>
            <person name="Platzer M."/>
        </authorList>
    </citation>
    <scope>NUCLEOTIDE SEQUENCE</scope>
    <source>
        <tissue evidence="1">Brain</tissue>
    </source>
</reference>
<name>A0A1A8BIR4_NOTKA</name>
<organism evidence="1">
    <name type="scientific">Nothobranchius kadleci</name>
    <name type="common">African annual killifish</name>
    <dbReference type="NCBI Taxonomy" id="1051664"/>
    <lineage>
        <taxon>Eukaryota</taxon>
        <taxon>Metazoa</taxon>
        <taxon>Chordata</taxon>
        <taxon>Craniata</taxon>
        <taxon>Vertebrata</taxon>
        <taxon>Euteleostomi</taxon>
        <taxon>Actinopterygii</taxon>
        <taxon>Neopterygii</taxon>
        <taxon>Teleostei</taxon>
        <taxon>Neoteleostei</taxon>
        <taxon>Acanthomorphata</taxon>
        <taxon>Ovalentaria</taxon>
        <taxon>Atherinomorphae</taxon>
        <taxon>Cyprinodontiformes</taxon>
        <taxon>Nothobranchiidae</taxon>
        <taxon>Nothobranchius</taxon>
    </lineage>
</organism>
<dbReference type="AlphaFoldDB" id="A0A1A8BIR4"/>
<dbReference type="EMBL" id="HADZ01002852">
    <property type="protein sequence ID" value="SBP66793.1"/>
    <property type="molecule type" value="Transcribed_RNA"/>
</dbReference>
<feature type="non-terminal residue" evidence="1">
    <location>
        <position position="92"/>
    </location>
</feature>
<reference evidence="1" key="1">
    <citation type="submission" date="2016-05" db="EMBL/GenBank/DDBJ databases">
        <authorList>
            <person name="Lavstsen T."/>
            <person name="Jespersen J.S."/>
        </authorList>
    </citation>
    <scope>NUCLEOTIDE SEQUENCE</scope>
    <source>
        <tissue evidence="1">Brain</tissue>
    </source>
</reference>
<accession>A0A1A8BIR4</accession>
<protein>
    <submittedName>
        <fullName evidence="1">Uncharacterized protein</fullName>
    </submittedName>
</protein>
<feature type="non-terminal residue" evidence="1">
    <location>
        <position position="1"/>
    </location>
</feature>
<gene>
    <name evidence="1" type="primary">Nfu_g_1_016633</name>
</gene>
<sequence length="92" mass="10275">GISIHGGLHHPRVLYAVPAAWCSCHMELRFGRGSRRPECPALRGRLEAIRGPAADGWSSVYILPGSVWEHRLLYPFAYAFGITAYDNQLLLK</sequence>
<evidence type="ECO:0000313" key="1">
    <source>
        <dbReference type="EMBL" id="SBP66793.1"/>
    </source>
</evidence>